<dbReference type="Pfam" id="PF00271">
    <property type="entry name" value="Helicase_C"/>
    <property type="match status" value="1"/>
</dbReference>
<dbReference type="SMART" id="SM00847">
    <property type="entry name" value="HA2"/>
    <property type="match status" value="1"/>
</dbReference>
<feature type="region of interest" description="Disordered" evidence="8">
    <location>
        <begin position="1"/>
        <end position="80"/>
    </location>
</feature>
<evidence type="ECO:0000256" key="7">
    <source>
        <dbReference type="ARBA" id="ARBA00022884"/>
    </source>
</evidence>
<dbReference type="EC" id="3.6.4.13" evidence="2"/>
<feature type="compositionally biased region" description="Acidic residues" evidence="8">
    <location>
        <begin position="9"/>
        <end position="34"/>
    </location>
</feature>
<dbReference type="PROSITE" id="PS00690">
    <property type="entry name" value="DEAH_ATP_HELICASE"/>
    <property type="match status" value="1"/>
</dbReference>
<dbReference type="SMART" id="SM00487">
    <property type="entry name" value="DEXDc"/>
    <property type="match status" value="1"/>
</dbReference>
<dbReference type="InterPro" id="IPR014001">
    <property type="entry name" value="Helicase_ATP-bd"/>
</dbReference>
<dbReference type="SUPFAM" id="SSF52540">
    <property type="entry name" value="P-loop containing nucleoside triphosphate hydrolases"/>
    <property type="match status" value="1"/>
</dbReference>
<evidence type="ECO:0000313" key="12">
    <source>
        <dbReference type="Proteomes" id="UP000192578"/>
    </source>
</evidence>
<dbReference type="Pfam" id="PF21010">
    <property type="entry name" value="HA2_C"/>
    <property type="match status" value="1"/>
</dbReference>
<evidence type="ECO:0000313" key="11">
    <source>
        <dbReference type="EMBL" id="OWA50925.1"/>
    </source>
</evidence>
<dbReference type="PANTHER" id="PTHR18934:SF237">
    <property type="entry name" value="ATP-DEPENDENT DNA_RNA HELICASE DHX36"/>
    <property type="match status" value="1"/>
</dbReference>
<feature type="domain" description="Helicase C-terminal" evidence="10">
    <location>
        <begin position="501"/>
        <end position="671"/>
    </location>
</feature>
<dbReference type="InterPro" id="IPR001650">
    <property type="entry name" value="Helicase_C-like"/>
</dbReference>
<feature type="region of interest" description="Disordered" evidence="8">
    <location>
        <begin position="94"/>
        <end position="113"/>
    </location>
</feature>
<dbReference type="InterPro" id="IPR027417">
    <property type="entry name" value="P-loop_NTPase"/>
</dbReference>
<dbReference type="PROSITE" id="PS51192">
    <property type="entry name" value="HELICASE_ATP_BIND_1"/>
    <property type="match status" value="1"/>
</dbReference>
<dbReference type="FunFam" id="1.20.120.1080:FF:000002">
    <property type="entry name" value="Putative ATP-dependent RNA helicase DHX36"/>
    <property type="match status" value="1"/>
</dbReference>
<dbReference type="GO" id="GO:0003724">
    <property type="term" value="F:RNA helicase activity"/>
    <property type="evidence" value="ECO:0007669"/>
    <property type="project" value="UniProtKB-EC"/>
</dbReference>
<evidence type="ECO:0000256" key="4">
    <source>
        <dbReference type="ARBA" id="ARBA00022801"/>
    </source>
</evidence>
<dbReference type="Gene3D" id="3.40.50.300">
    <property type="entry name" value="P-loop containing nucleotide triphosphate hydrolases"/>
    <property type="match status" value="2"/>
</dbReference>
<evidence type="ECO:0000259" key="9">
    <source>
        <dbReference type="PROSITE" id="PS51192"/>
    </source>
</evidence>
<dbReference type="PANTHER" id="PTHR18934">
    <property type="entry name" value="ATP-DEPENDENT RNA HELICASE"/>
    <property type="match status" value="1"/>
</dbReference>
<dbReference type="EMBL" id="MTYJ01000208">
    <property type="protein sequence ID" value="OWA50925.1"/>
    <property type="molecule type" value="Genomic_DNA"/>
</dbReference>
<evidence type="ECO:0000256" key="2">
    <source>
        <dbReference type="ARBA" id="ARBA00012552"/>
    </source>
</evidence>
<keyword evidence="7" id="KW-0694">RNA-binding</keyword>
<feature type="domain" description="Helicase ATP-binding" evidence="9">
    <location>
        <begin position="258"/>
        <end position="426"/>
    </location>
</feature>
<dbReference type="FunFam" id="3.40.50.300:FF:000284">
    <property type="entry name" value="probable ATP-dependent RNA helicase YTHDC2"/>
    <property type="match status" value="1"/>
</dbReference>
<evidence type="ECO:0000256" key="6">
    <source>
        <dbReference type="ARBA" id="ARBA00022840"/>
    </source>
</evidence>
<dbReference type="GO" id="GO:0003723">
    <property type="term" value="F:RNA binding"/>
    <property type="evidence" value="ECO:0007669"/>
    <property type="project" value="UniProtKB-KW"/>
</dbReference>
<evidence type="ECO:0000259" key="10">
    <source>
        <dbReference type="PROSITE" id="PS51194"/>
    </source>
</evidence>
<name>A0A9X6NB04_HYPEX</name>
<dbReference type="InterPro" id="IPR011709">
    <property type="entry name" value="DEAD-box_helicase_OB_fold"/>
</dbReference>
<organism evidence="11 12">
    <name type="scientific">Hypsibius exemplaris</name>
    <name type="common">Freshwater tardigrade</name>
    <dbReference type="NCBI Taxonomy" id="2072580"/>
    <lineage>
        <taxon>Eukaryota</taxon>
        <taxon>Metazoa</taxon>
        <taxon>Ecdysozoa</taxon>
        <taxon>Tardigrada</taxon>
        <taxon>Eutardigrada</taxon>
        <taxon>Parachela</taxon>
        <taxon>Hypsibioidea</taxon>
        <taxon>Hypsibiidae</taxon>
        <taxon>Hypsibius</taxon>
    </lineage>
</organism>
<accession>A0A9X6NB04</accession>
<dbReference type="GO" id="GO:0005524">
    <property type="term" value="F:ATP binding"/>
    <property type="evidence" value="ECO:0007669"/>
    <property type="project" value="UniProtKB-KW"/>
</dbReference>
<comment type="caution">
    <text evidence="11">The sequence shown here is derived from an EMBL/GenBank/DDBJ whole genome shotgun (WGS) entry which is preliminary data.</text>
</comment>
<dbReference type="PROSITE" id="PS51194">
    <property type="entry name" value="HELICASE_CTER"/>
    <property type="match status" value="1"/>
</dbReference>
<keyword evidence="4" id="KW-0378">Hydrolase</keyword>
<dbReference type="Proteomes" id="UP000192578">
    <property type="component" value="Unassembled WGS sequence"/>
</dbReference>
<dbReference type="InterPro" id="IPR002464">
    <property type="entry name" value="DNA/RNA_helicase_DEAH_CS"/>
</dbReference>
<dbReference type="InterPro" id="IPR011545">
    <property type="entry name" value="DEAD/DEAH_box_helicase_dom"/>
</dbReference>
<evidence type="ECO:0000256" key="3">
    <source>
        <dbReference type="ARBA" id="ARBA00022741"/>
    </source>
</evidence>
<sequence length="1025" mass="116065">MSQKKVADDWEDETSSDSDDDEDELSDSDDDALDEMMRNVNVGGGRDFNVFQQGGHGKGQGAAHNGKTPQPPKHLKGAKLGEWWRNYGKAKARENKDGLDSKERRRLKLEKREAKKDPKLLPSLYLNQLQSKQIDEAVANYRQYLQEKKSAKVSKSILPSPTVMAAAVAIPATVDADDAESAGLGEDEYEEWQDYQCAASQTTAPAPVVVDPTAYVREESKNMAFMAELADKQSDPAYLEMMKLRRRLPAWQARKELLKTVRENQVTVVSGETGCGKTTQLPQFILDSFMEEGNGVNCRIVCTQPRRISAISVAERIAKERAERLGKSVGYQIRLEKALPRTEASILFCTTGILLQWLSGNRLLNGISHIIVDEIHEQDILSDFLLIILKDLRTQRPDLRIILMSATINAEKFCAYFDGCPLINIPGFTHPVEVLFLEDILARTNYSPADKQVVRRKLQRNNDPEWERFMVRIRSKYSKKTLETLEEFDEGVIDFNLIMLLIRHIVKTTPEQEAILIFLPGWDDIKKLNTLAESTFGGGRPSRFLIIPLHSMMPTMNQRQVFERPDKQRKIVIATSIAETSITIDDVVHVIDTGKIKMKDFDVERNLSTLTAQWVSVSNAKQRKGRAGRVKSGVCYHLFTSYQYNKLEQFPLPEMKRTRLDELCLQLKMLNLGMVEPFVQKAMEPPKREAVVQAVELLTLIGALDDNEALTPLGHLLAQTPVPPQLGKMLFLGCIFGCLDPILNITAVLSFRDPFCTPLGKEEEARRTRNNFGRDSSGRDTKSDHLLLDNAVSDFIDSVVKHKVNINDYCWQNFMFPSTCLQILKMKKQFAHILYSTGFIQNVDYDPSANKNRDEPEIIRAVLCAGLYPNLGTMKRAKNKNQAPPVETSNEEKTCVHPKSIFGRHCQEEGIVAFFSQIRTSQIFIHDVTLMSSNLPVVLFCKRTSMSKKSATNVVSVDGWLELRTVGTGTYQQLEKLRQTMSSLLLEIYQDKLFNLPDHSRRELPPCIVALIRLAEDLFRFRSTA</sequence>
<proteinExistence type="inferred from homology"/>
<dbReference type="AlphaFoldDB" id="A0A9X6NB04"/>
<keyword evidence="5 11" id="KW-0347">Helicase</keyword>
<gene>
    <name evidence="11" type="ORF">BV898_15426</name>
</gene>
<dbReference type="Pfam" id="PF00270">
    <property type="entry name" value="DEAD"/>
    <property type="match status" value="1"/>
</dbReference>
<keyword evidence="3" id="KW-0547">Nucleotide-binding</keyword>
<evidence type="ECO:0000256" key="8">
    <source>
        <dbReference type="SAM" id="MobiDB-lite"/>
    </source>
</evidence>
<dbReference type="SMART" id="SM00490">
    <property type="entry name" value="HELICc"/>
    <property type="match status" value="1"/>
</dbReference>
<dbReference type="Pfam" id="PF04408">
    <property type="entry name" value="WHD_HA2"/>
    <property type="match status" value="1"/>
</dbReference>
<dbReference type="InterPro" id="IPR048333">
    <property type="entry name" value="HA2_WH"/>
</dbReference>
<evidence type="ECO:0000256" key="5">
    <source>
        <dbReference type="ARBA" id="ARBA00022806"/>
    </source>
</evidence>
<dbReference type="OrthoDB" id="5600252at2759"/>
<dbReference type="CDD" id="cd18791">
    <property type="entry name" value="SF2_C_RHA"/>
    <property type="match status" value="1"/>
</dbReference>
<comment type="similarity">
    <text evidence="1">Belongs to the DEAD box helicase family. DEAH subfamily.</text>
</comment>
<reference evidence="12" key="1">
    <citation type="submission" date="2017-01" db="EMBL/GenBank/DDBJ databases">
        <title>Comparative genomics of anhydrobiosis in the tardigrade Hypsibius dujardini.</title>
        <authorList>
            <person name="Yoshida Y."/>
            <person name="Koutsovoulos G."/>
            <person name="Laetsch D."/>
            <person name="Stevens L."/>
            <person name="Kumar S."/>
            <person name="Horikawa D."/>
            <person name="Ishino K."/>
            <person name="Komine S."/>
            <person name="Tomita M."/>
            <person name="Blaxter M."/>
            <person name="Arakawa K."/>
        </authorList>
    </citation>
    <scope>NUCLEOTIDE SEQUENCE [LARGE SCALE GENOMIC DNA]</scope>
    <source>
        <strain evidence="12">Z151</strain>
    </source>
</reference>
<keyword evidence="12" id="KW-1185">Reference proteome</keyword>
<protein>
    <recommendedName>
        <fullName evidence="2">RNA helicase</fullName>
        <ecNumber evidence="2">3.6.4.13</ecNumber>
    </recommendedName>
</protein>
<dbReference type="GO" id="GO:0016787">
    <property type="term" value="F:hydrolase activity"/>
    <property type="evidence" value="ECO:0007669"/>
    <property type="project" value="UniProtKB-KW"/>
</dbReference>
<feature type="compositionally biased region" description="Basic and acidic residues" evidence="8">
    <location>
        <begin position="94"/>
        <end position="103"/>
    </location>
</feature>
<dbReference type="Gene3D" id="1.20.120.1080">
    <property type="match status" value="1"/>
</dbReference>
<keyword evidence="6" id="KW-0067">ATP-binding</keyword>
<dbReference type="Pfam" id="PF07717">
    <property type="entry name" value="OB_NTP_bind"/>
    <property type="match status" value="1"/>
</dbReference>
<dbReference type="GO" id="GO:0005634">
    <property type="term" value="C:nucleus"/>
    <property type="evidence" value="ECO:0007669"/>
    <property type="project" value="TreeGrafter"/>
</dbReference>
<evidence type="ECO:0000256" key="1">
    <source>
        <dbReference type="ARBA" id="ARBA00008792"/>
    </source>
</evidence>
<dbReference type="InterPro" id="IPR007502">
    <property type="entry name" value="Helicase-assoc_dom"/>
</dbReference>